<sequence>MYQVHQQYHQGLGTAGHRAAASFSYLPPQQYNNSSTTTTTTSNSTTSGYFHHRPSQSMYQQPYAYQQQPQHMTRFTPVINHHHHHQQQPPQAQIEPVEQEPAVNGGINSVLEYDLNTMSTFLSWCSFGMLKQSRNPTKEFESLIVSVLFATRLPKSTIVIALEYMNQRFSAAKLGLLNEHEIFNHLIVSLVLANKFNDDNTFTNKSWCGATGLDLKVLNKLEKDWLEDVKWSLNVVNFESNILTLEECWKTWLDKYGNSSSCTPISTRATTTPIVSNNIPSSPIKYAGNSSSPVQTYRSSIPSSPIYYSHEQSTSSYYNYPHSSPIITSPIKYDHRHDNIWSSQAPQPPQPVWNNYNSQFNDPAVQYVGAPIAHVPMSHIQSQQYPPSMIGFPGGNGFVGYANPYYMATC</sequence>
<dbReference type="GeneID" id="73470310"/>
<evidence type="ECO:0000256" key="1">
    <source>
        <dbReference type="SAM" id="MobiDB-lite"/>
    </source>
</evidence>
<reference evidence="2 3" key="1">
    <citation type="journal article" date="2021" name="DNA Res.">
        <title>Genome analysis of Candida subhashii reveals its hybrid nature and dual mitochondrial genome conformations.</title>
        <authorList>
            <person name="Mixao V."/>
            <person name="Hegedusova E."/>
            <person name="Saus E."/>
            <person name="Pryszcz L.P."/>
            <person name="Cillingova A."/>
            <person name="Nosek J."/>
            <person name="Gabaldon T."/>
        </authorList>
    </citation>
    <scope>NUCLEOTIDE SEQUENCE [LARGE SCALE GENOMIC DNA]</scope>
    <source>
        <strain evidence="2 3">CBS 10753</strain>
    </source>
</reference>
<accession>A0A8J5UWH7</accession>
<dbReference type="InterPro" id="IPR013922">
    <property type="entry name" value="Cyclin_PHO80-like"/>
</dbReference>
<dbReference type="Pfam" id="PF08613">
    <property type="entry name" value="Cyclin"/>
    <property type="match status" value="1"/>
</dbReference>
<dbReference type="AlphaFoldDB" id="A0A8J5UWH7"/>
<feature type="compositionally biased region" description="Low complexity" evidence="1">
    <location>
        <begin position="32"/>
        <end position="47"/>
    </location>
</feature>
<dbReference type="OrthoDB" id="244495at2759"/>
<dbReference type="GO" id="GO:0005634">
    <property type="term" value="C:nucleus"/>
    <property type="evidence" value="ECO:0007669"/>
    <property type="project" value="TreeGrafter"/>
</dbReference>
<evidence type="ECO:0000313" key="2">
    <source>
        <dbReference type="EMBL" id="KAG7662960.1"/>
    </source>
</evidence>
<comment type="caution">
    <text evidence="2">The sequence shown here is derived from an EMBL/GenBank/DDBJ whole genome shotgun (WGS) entry which is preliminary data.</text>
</comment>
<dbReference type="Proteomes" id="UP000694255">
    <property type="component" value="Unassembled WGS sequence"/>
</dbReference>
<dbReference type="GO" id="GO:0016538">
    <property type="term" value="F:cyclin-dependent protein serine/threonine kinase regulator activity"/>
    <property type="evidence" value="ECO:0007669"/>
    <property type="project" value="TreeGrafter"/>
</dbReference>
<dbReference type="GO" id="GO:0000307">
    <property type="term" value="C:cyclin-dependent protein kinase holoenzyme complex"/>
    <property type="evidence" value="ECO:0007669"/>
    <property type="project" value="TreeGrafter"/>
</dbReference>
<keyword evidence="3" id="KW-1185">Reference proteome</keyword>
<proteinExistence type="predicted"/>
<dbReference type="PANTHER" id="PTHR15615">
    <property type="match status" value="1"/>
</dbReference>
<protein>
    <submittedName>
        <fullName evidence="2">CLG1</fullName>
    </submittedName>
</protein>
<dbReference type="RefSeq" id="XP_049263193.1">
    <property type="nucleotide sequence ID" value="XM_049407374.1"/>
</dbReference>
<name>A0A8J5UWH7_9ASCO</name>
<evidence type="ECO:0000313" key="3">
    <source>
        <dbReference type="Proteomes" id="UP000694255"/>
    </source>
</evidence>
<dbReference type="EMBL" id="JAGSYN010000156">
    <property type="protein sequence ID" value="KAG7662960.1"/>
    <property type="molecule type" value="Genomic_DNA"/>
</dbReference>
<gene>
    <name evidence="2" type="ORF">J8A68_003510</name>
</gene>
<dbReference type="CDD" id="cd20557">
    <property type="entry name" value="CYCLIN_ScPCL1-like"/>
    <property type="match status" value="1"/>
</dbReference>
<dbReference type="PANTHER" id="PTHR15615:SF27">
    <property type="entry name" value="PHO85 CYCLIN CLG1"/>
    <property type="match status" value="1"/>
</dbReference>
<organism evidence="2 3">
    <name type="scientific">[Candida] subhashii</name>
    <dbReference type="NCBI Taxonomy" id="561895"/>
    <lineage>
        <taxon>Eukaryota</taxon>
        <taxon>Fungi</taxon>
        <taxon>Dikarya</taxon>
        <taxon>Ascomycota</taxon>
        <taxon>Saccharomycotina</taxon>
        <taxon>Pichiomycetes</taxon>
        <taxon>Debaryomycetaceae</taxon>
        <taxon>Spathaspora</taxon>
    </lineage>
</organism>
<dbReference type="GO" id="GO:0019901">
    <property type="term" value="F:protein kinase binding"/>
    <property type="evidence" value="ECO:0007669"/>
    <property type="project" value="InterPro"/>
</dbReference>
<feature type="region of interest" description="Disordered" evidence="1">
    <location>
        <begin position="27"/>
        <end position="49"/>
    </location>
</feature>